<feature type="chain" id="PRO_5045872086" evidence="1">
    <location>
        <begin position="20"/>
        <end position="209"/>
    </location>
</feature>
<keyword evidence="3" id="KW-1185">Reference proteome</keyword>
<sequence>MKFLTITICFIFCSNYAFSQQNVSPIRHHIQGELTLEAYYNFEAILKSNPAITEIEFINSTGSSKNATDIVNLFSVKIDERHLKTFARGYCESTCAFVFLMGYERTLLPGSANNPTILRLHPIENTSTRESIIFETDSYIRDVVTRSNSKMPKGLLMKMYMTTDRRGAVIIKRNPNADGKFVFFQAKYGDKLSILSDLSPNELGIFISE</sequence>
<dbReference type="EMBL" id="JACOFX010000020">
    <property type="protein sequence ID" value="MBC3910900.1"/>
    <property type="molecule type" value="Genomic_DNA"/>
</dbReference>
<evidence type="ECO:0000313" key="2">
    <source>
        <dbReference type="EMBL" id="MBC3910900.1"/>
    </source>
</evidence>
<feature type="signal peptide" evidence="1">
    <location>
        <begin position="1"/>
        <end position="19"/>
    </location>
</feature>
<accession>A0ABR6ZHT3</accession>
<dbReference type="Proteomes" id="UP000646911">
    <property type="component" value="Unassembled WGS sequence"/>
</dbReference>
<proteinExistence type="predicted"/>
<name>A0ABR6ZHT3_9BURK</name>
<gene>
    <name evidence="2" type="ORF">H8L47_25330</name>
</gene>
<reference evidence="2 3" key="1">
    <citation type="submission" date="2020-08" db="EMBL/GenBank/DDBJ databases">
        <title>Novel species isolated from subtropical streams in China.</title>
        <authorList>
            <person name="Lu H."/>
        </authorList>
    </citation>
    <scope>NUCLEOTIDE SEQUENCE [LARGE SCALE GENOMIC DNA]</scope>
    <source>
        <strain evidence="2 3">NL8W</strain>
    </source>
</reference>
<evidence type="ECO:0000256" key="1">
    <source>
        <dbReference type="SAM" id="SignalP"/>
    </source>
</evidence>
<evidence type="ECO:0000313" key="3">
    <source>
        <dbReference type="Proteomes" id="UP000646911"/>
    </source>
</evidence>
<dbReference type="RefSeq" id="WP_186956467.1">
    <property type="nucleotide sequence ID" value="NZ_JACOFX010000020.1"/>
</dbReference>
<organism evidence="2 3">
    <name type="scientific">Undibacterium umbellatum</name>
    <dbReference type="NCBI Taxonomy" id="2762300"/>
    <lineage>
        <taxon>Bacteria</taxon>
        <taxon>Pseudomonadati</taxon>
        <taxon>Pseudomonadota</taxon>
        <taxon>Betaproteobacteria</taxon>
        <taxon>Burkholderiales</taxon>
        <taxon>Oxalobacteraceae</taxon>
        <taxon>Undibacterium</taxon>
    </lineage>
</organism>
<comment type="caution">
    <text evidence="2">The sequence shown here is derived from an EMBL/GenBank/DDBJ whole genome shotgun (WGS) entry which is preliminary data.</text>
</comment>
<protein>
    <submittedName>
        <fullName evidence="2">Uncharacterized protein</fullName>
    </submittedName>
</protein>
<keyword evidence="1" id="KW-0732">Signal</keyword>